<evidence type="ECO:0000313" key="3">
    <source>
        <dbReference type="Proteomes" id="UP001054945"/>
    </source>
</evidence>
<comment type="caution">
    <text evidence="2">The sequence shown here is derived from an EMBL/GenBank/DDBJ whole genome shotgun (WGS) entry which is preliminary data.</text>
</comment>
<reference evidence="2 3" key="1">
    <citation type="submission" date="2021-06" db="EMBL/GenBank/DDBJ databases">
        <title>Caerostris extrusa draft genome.</title>
        <authorList>
            <person name="Kono N."/>
            <person name="Arakawa K."/>
        </authorList>
    </citation>
    <scope>NUCLEOTIDE SEQUENCE [LARGE SCALE GENOMIC DNA]</scope>
</reference>
<keyword evidence="3" id="KW-1185">Reference proteome</keyword>
<protein>
    <submittedName>
        <fullName evidence="2">Uncharacterized protein</fullName>
    </submittedName>
</protein>
<feature type="compositionally biased region" description="Basic and acidic residues" evidence="1">
    <location>
        <begin position="101"/>
        <end position="111"/>
    </location>
</feature>
<evidence type="ECO:0000313" key="2">
    <source>
        <dbReference type="EMBL" id="GIY19657.1"/>
    </source>
</evidence>
<feature type="region of interest" description="Disordered" evidence="1">
    <location>
        <begin position="90"/>
        <end position="111"/>
    </location>
</feature>
<feature type="compositionally biased region" description="Polar residues" evidence="1">
    <location>
        <begin position="90"/>
        <end position="100"/>
    </location>
</feature>
<dbReference type="Proteomes" id="UP001054945">
    <property type="component" value="Unassembled WGS sequence"/>
</dbReference>
<sequence>MRKFCLDHEKLVRCVLWKLGKERCFTCRESEFAPLDVGIVTRSMSVQRTFMDSWENTENSQHASCAHENFMPVKKTPFTSIEPPSTLLFQSRRNSNSNEATKADRDFNPPNQVRDRETILFENEGAPNDDETAAAPLIITTSGLGRY</sequence>
<organism evidence="2 3">
    <name type="scientific">Caerostris extrusa</name>
    <name type="common">Bark spider</name>
    <name type="synonym">Caerostris bankana</name>
    <dbReference type="NCBI Taxonomy" id="172846"/>
    <lineage>
        <taxon>Eukaryota</taxon>
        <taxon>Metazoa</taxon>
        <taxon>Ecdysozoa</taxon>
        <taxon>Arthropoda</taxon>
        <taxon>Chelicerata</taxon>
        <taxon>Arachnida</taxon>
        <taxon>Araneae</taxon>
        <taxon>Araneomorphae</taxon>
        <taxon>Entelegynae</taxon>
        <taxon>Araneoidea</taxon>
        <taxon>Araneidae</taxon>
        <taxon>Caerostris</taxon>
    </lineage>
</organism>
<dbReference type="EMBL" id="BPLR01007781">
    <property type="protein sequence ID" value="GIY19657.1"/>
    <property type="molecule type" value="Genomic_DNA"/>
</dbReference>
<gene>
    <name evidence="2" type="ORF">CEXT_800371</name>
</gene>
<name>A0AAV4RE88_CAEEX</name>
<proteinExistence type="predicted"/>
<dbReference type="AlphaFoldDB" id="A0AAV4RE88"/>
<accession>A0AAV4RE88</accession>
<evidence type="ECO:0000256" key="1">
    <source>
        <dbReference type="SAM" id="MobiDB-lite"/>
    </source>
</evidence>